<evidence type="ECO:0000313" key="1">
    <source>
        <dbReference type="EMBL" id="KAL1004825.1"/>
    </source>
</evidence>
<dbReference type="AlphaFoldDB" id="A0ABD0XMB2"/>
<organism evidence="1 2">
    <name type="scientific">Umbra pygmaea</name>
    <name type="common">Eastern mudminnow</name>
    <dbReference type="NCBI Taxonomy" id="75934"/>
    <lineage>
        <taxon>Eukaryota</taxon>
        <taxon>Metazoa</taxon>
        <taxon>Chordata</taxon>
        <taxon>Craniata</taxon>
        <taxon>Vertebrata</taxon>
        <taxon>Euteleostomi</taxon>
        <taxon>Actinopterygii</taxon>
        <taxon>Neopterygii</taxon>
        <taxon>Teleostei</taxon>
        <taxon>Protacanthopterygii</taxon>
        <taxon>Esociformes</taxon>
        <taxon>Umbridae</taxon>
        <taxon>Umbra</taxon>
    </lineage>
</organism>
<reference evidence="1 2" key="1">
    <citation type="submission" date="2024-06" db="EMBL/GenBank/DDBJ databases">
        <authorList>
            <person name="Pan Q."/>
            <person name="Wen M."/>
            <person name="Jouanno E."/>
            <person name="Zahm M."/>
            <person name="Klopp C."/>
            <person name="Cabau C."/>
            <person name="Louis A."/>
            <person name="Berthelot C."/>
            <person name="Parey E."/>
            <person name="Roest Crollius H."/>
            <person name="Montfort J."/>
            <person name="Robinson-Rechavi M."/>
            <person name="Bouchez O."/>
            <person name="Lampietro C."/>
            <person name="Lopez Roques C."/>
            <person name="Donnadieu C."/>
            <person name="Postlethwait J."/>
            <person name="Bobe J."/>
            <person name="Verreycken H."/>
            <person name="Guiguen Y."/>
        </authorList>
    </citation>
    <scope>NUCLEOTIDE SEQUENCE [LARGE SCALE GENOMIC DNA]</scope>
    <source>
        <strain evidence="1">Up_M1</strain>
        <tissue evidence="1">Testis</tissue>
    </source>
</reference>
<sequence length="89" mass="10161">MHVPHVEEVCWKEKETRVKQENEEAVAVKKEVESGAVTVKKEDTYVMVKEEDAVKNEKYDGEISVILEKEETERGLINIVDSPSCQLLS</sequence>
<keyword evidence="2" id="KW-1185">Reference proteome</keyword>
<evidence type="ECO:0000313" key="2">
    <source>
        <dbReference type="Proteomes" id="UP001557470"/>
    </source>
</evidence>
<protein>
    <submittedName>
        <fullName evidence="1">Uncharacterized protein</fullName>
    </submittedName>
</protein>
<gene>
    <name evidence="1" type="ORF">UPYG_G00051070</name>
</gene>
<feature type="non-terminal residue" evidence="1">
    <location>
        <position position="89"/>
    </location>
</feature>
<comment type="caution">
    <text evidence="1">The sequence shown here is derived from an EMBL/GenBank/DDBJ whole genome shotgun (WGS) entry which is preliminary data.</text>
</comment>
<name>A0ABD0XMB2_UMBPY</name>
<dbReference type="Proteomes" id="UP001557470">
    <property type="component" value="Unassembled WGS sequence"/>
</dbReference>
<proteinExistence type="predicted"/>
<dbReference type="EMBL" id="JAGEUA010000002">
    <property type="protein sequence ID" value="KAL1004825.1"/>
    <property type="molecule type" value="Genomic_DNA"/>
</dbReference>
<accession>A0ABD0XMB2</accession>